<proteinExistence type="predicted"/>
<protein>
    <submittedName>
        <fullName evidence="4">DUF6377 domain-containing protein</fullName>
    </submittedName>
</protein>
<organism evidence="4 5">
    <name type="scientific">Candidatus Pseudobacter hemicellulosilyticus</name>
    <dbReference type="NCBI Taxonomy" id="3121375"/>
    <lineage>
        <taxon>Bacteria</taxon>
        <taxon>Pseudomonadati</taxon>
        <taxon>Bacteroidota</taxon>
        <taxon>Chitinophagia</taxon>
        <taxon>Chitinophagales</taxon>
        <taxon>Chitinophagaceae</taxon>
        <taxon>Pseudobacter</taxon>
    </lineage>
</organism>
<dbReference type="Pfam" id="PF19904">
    <property type="entry name" value="DUF6377"/>
    <property type="match status" value="1"/>
</dbReference>
<keyword evidence="1" id="KW-1133">Transmembrane helix</keyword>
<evidence type="ECO:0000313" key="5">
    <source>
        <dbReference type="Proteomes" id="UP001220610"/>
    </source>
</evidence>
<reference evidence="4" key="1">
    <citation type="submission" date="2023-03" db="EMBL/GenBank/DDBJ databases">
        <title>Andean soil-derived lignocellulolytic bacterial consortium as a source of novel taxa and putative plastic-active enzymes.</title>
        <authorList>
            <person name="Diaz-Garcia L."/>
            <person name="Chuvochina M."/>
            <person name="Feuerriegel G."/>
            <person name="Bunk B."/>
            <person name="Sproer C."/>
            <person name="Streit W.R."/>
            <person name="Rodriguez L.M."/>
            <person name="Overmann J."/>
            <person name="Jimenez D.J."/>
        </authorList>
    </citation>
    <scope>NUCLEOTIDE SEQUENCE</scope>
    <source>
        <strain evidence="4">MAG 7</strain>
    </source>
</reference>
<keyword evidence="2" id="KW-0732">Signal</keyword>
<dbReference type="AlphaFoldDB" id="A0AAJ5WYL8"/>
<feature type="signal peptide" evidence="2">
    <location>
        <begin position="1"/>
        <end position="19"/>
    </location>
</feature>
<evidence type="ECO:0000313" key="4">
    <source>
        <dbReference type="EMBL" id="WEK37982.1"/>
    </source>
</evidence>
<feature type="chain" id="PRO_5042474017" evidence="2">
    <location>
        <begin position="20"/>
        <end position="529"/>
    </location>
</feature>
<name>A0AAJ5WYL8_9BACT</name>
<dbReference type="EMBL" id="CP119311">
    <property type="protein sequence ID" value="WEK37982.1"/>
    <property type="molecule type" value="Genomic_DNA"/>
</dbReference>
<evidence type="ECO:0000259" key="3">
    <source>
        <dbReference type="Pfam" id="PF19904"/>
    </source>
</evidence>
<sequence>MKYTAFCLLLFCIGGAAFSQPDNNPLLKELGQAIHMADRYDAGKLDRIAAIRKTIPPQASVLTFEAYRHLFEEYKSFNYDSAYHYAKKQYELAGKLGNDTLLNTARVHIGFSLLSAGMYKETLEMLQQVNPASLLPAERAGFYFLFGRFYYDLGDFDNNIHYTPEYLRTGNTYLDSALQLYPAGGFDQAYAQGLQAIRSGNDERARTLFYQLLTRPGLTDHQLAVTASTLSDTYIRRNQDDSAIHLLLQAAIADIRSSTRETSAIFNLAALLYKKGDVKNAYTSIQRAIADASFYGARQRKVQVSAILPLIEGERVNIAESQKQKLIAYASVVTLLLLAVIALVVTVKRQVKKVQLAQAALMEAHARLQEINDRLRESNTIKEEYIGYFFNYNSDFFSRIERFKKHIDQKIADRKIDEIRFLVNAINLRQEREDLLKSFDKVFLTLFPGFVDGFNALFKPEDRVQLNNNEGLTTDLRIYALLRMGITDNEKIAHILEYSVNTIYTYKTRIRNKAIVPKEEFEQRIMDIK</sequence>
<accession>A0AAJ5WYL8</accession>
<keyword evidence="1" id="KW-0812">Transmembrane</keyword>
<dbReference type="Gene3D" id="1.25.40.10">
    <property type="entry name" value="Tetratricopeptide repeat domain"/>
    <property type="match status" value="2"/>
</dbReference>
<evidence type="ECO:0000256" key="2">
    <source>
        <dbReference type="SAM" id="SignalP"/>
    </source>
</evidence>
<keyword evidence="1" id="KW-0472">Membrane</keyword>
<feature type="transmembrane region" description="Helical" evidence="1">
    <location>
        <begin position="326"/>
        <end position="347"/>
    </location>
</feature>
<dbReference type="SUPFAM" id="SSF48452">
    <property type="entry name" value="TPR-like"/>
    <property type="match status" value="2"/>
</dbReference>
<evidence type="ECO:0000256" key="1">
    <source>
        <dbReference type="SAM" id="Phobius"/>
    </source>
</evidence>
<feature type="domain" description="DUF6377" evidence="3">
    <location>
        <begin position="254"/>
        <end position="493"/>
    </location>
</feature>
<gene>
    <name evidence="4" type="ORF">P0Y53_10770</name>
</gene>
<dbReference type="Proteomes" id="UP001220610">
    <property type="component" value="Chromosome"/>
</dbReference>
<dbReference type="InterPro" id="IPR011990">
    <property type="entry name" value="TPR-like_helical_dom_sf"/>
</dbReference>
<dbReference type="InterPro" id="IPR045957">
    <property type="entry name" value="DUF6377"/>
</dbReference>